<evidence type="ECO:0000313" key="2">
    <source>
        <dbReference type="EMBL" id="OEL37680.1"/>
    </source>
</evidence>
<dbReference type="PANTHER" id="PTHR46033:SF8">
    <property type="entry name" value="PROTEIN MAINTENANCE OF MERISTEMS-LIKE"/>
    <property type="match status" value="1"/>
</dbReference>
<dbReference type="AlphaFoldDB" id="A0A1E5WKL4"/>
<feature type="domain" description="Aminotransferase-like plant mobile" evidence="1">
    <location>
        <begin position="15"/>
        <end position="61"/>
    </location>
</feature>
<keyword evidence="3" id="KW-1185">Reference proteome</keyword>
<accession>A0A1E5WKL4</accession>
<evidence type="ECO:0000259" key="1">
    <source>
        <dbReference type="Pfam" id="PF10536"/>
    </source>
</evidence>
<protein>
    <recommendedName>
        <fullName evidence="1">Aminotransferase-like plant mobile domain-containing protein</fullName>
    </recommendedName>
</protein>
<reference evidence="2 3" key="1">
    <citation type="submission" date="2016-09" db="EMBL/GenBank/DDBJ databases">
        <title>The draft genome of Dichanthelium oligosanthes: A C3 panicoid grass species.</title>
        <authorList>
            <person name="Studer A.J."/>
            <person name="Schnable J.C."/>
            <person name="Brutnell T.P."/>
        </authorList>
    </citation>
    <scope>NUCLEOTIDE SEQUENCE [LARGE SCALE GENOMIC DNA]</scope>
    <source>
        <strain evidence="3">cv. Kellogg 1175</strain>
        <tissue evidence="2">Leaf</tissue>
    </source>
</reference>
<dbReference type="InterPro" id="IPR019557">
    <property type="entry name" value="AminoTfrase-like_pln_mobile"/>
</dbReference>
<dbReference type="OrthoDB" id="693110at2759"/>
<dbReference type="Pfam" id="PF10536">
    <property type="entry name" value="PMD"/>
    <property type="match status" value="1"/>
</dbReference>
<comment type="caution">
    <text evidence="2">The sequence shown here is derived from an EMBL/GenBank/DDBJ whole genome shotgun (WGS) entry which is preliminary data.</text>
</comment>
<gene>
    <name evidence="2" type="ORF">BAE44_0001301</name>
</gene>
<name>A0A1E5WKL4_9POAL</name>
<dbReference type="GO" id="GO:0010073">
    <property type="term" value="P:meristem maintenance"/>
    <property type="evidence" value="ECO:0007669"/>
    <property type="project" value="InterPro"/>
</dbReference>
<dbReference type="InterPro" id="IPR044824">
    <property type="entry name" value="MAIN-like"/>
</dbReference>
<sequence length="75" mass="8330">LIEGDMVKPERAADRATRFQFDMSLLAALLDRWRPETHTFHLIVGELALTLQDVSLLLGLRCTPLAMGAVDVPVN</sequence>
<feature type="non-terminal residue" evidence="2">
    <location>
        <position position="1"/>
    </location>
</feature>
<evidence type="ECO:0000313" key="3">
    <source>
        <dbReference type="Proteomes" id="UP000095767"/>
    </source>
</evidence>
<organism evidence="2 3">
    <name type="scientific">Dichanthelium oligosanthes</name>
    <dbReference type="NCBI Taxonomy" id="888268"/>
    <lineage>
        <taxon>Eukaryota</taxon>
        <taxon>Viridiplantae</taxon>
        <taxon>Streptophyta</taxon>
        <taxon>Embryophyta</taxon>
        <taxon>Tracheophyta</taxon>
        <taxon>Spermatophyta</taxon>
        <taxon>Magnoliopsida</taxon>
        <taxon>Liliopsida</taxon>
        <taxon>Poales</taxon>
        <taxon>Poaceae</taxon>
        <taxon>PACMAD clade</taxon>
        <taxon>Panicoideae</taxon>
        <taxon>Panicodae</taxon>
        <taxon>Paniceae</taxon>
        <taxon>Dichantheliinae</taxon>
        <taxon>Dichanthelium</taxon>
    </lineage>
</organism>
<dbReference type="EMBL" id="LWDX02004615">
    <property type="protein sequence ID" value="OEL37680.1"/>
    <property type="molecule type" value="Genomic_DNA"/>
</dbReference>
<dbReference type="Proteomes" id="UP000095767">
    <property type="component" value="Unassembled WGS sequence"/>
</dbReference>
<proteinExistence type="predicted"/>
<dbReference type="PANTHER" id="PTHR46033">
    <property type="entry name" value="PROTEIN MAIN-LIKE 2"/>
    <property type="match status" value="1"/>
</dbReference>
<dbReference type="STRING" id="888268.A0A1E5WKL4"/>